<dbReference type="RefSeq" id="WP_276760178.1">
    <property type="nucleotide sequence ID" value="NZ_SSGD01000045.1"/>
</dbReference>
<proteinExistence type="predicted"/>
<organism evidence="1 2">
    <name type="scientific">Mycolicibacter arupensis</name>
    <dbReference type="NCBI Taxonomy" id="342002"/>
    <lineage>
        <taxon>Bacteria</taxon>
        <taxon>Bacillati</taxon>
        <taxon>Actinomycetota</taxon>
        <taxon>Actinomycetes</taxon>
        <taxon>Mycobacteriales</taxon>
        <taxon>Mycobacteriaceae</taxon>
        <taxon>Mycolicibacter</taxon>
    </lineage>
</organism>
<gene>
    <name evidence="1" type="ORF">E6Q54_09330</name>
</gene>
<comment type="caution">
    <text evidence="1">The sequence shown here is derived from an EMBL/GenBank/DDBJ whole genome shotgun (WGS) entry which is preliminary data.</text>
</comment>
<dbReference type="Proteomes" id="UP000321797">
    <property type="component" value="Unassembled WGS sequence"/>
</dbReference>
<protein>
    <submittedName>
        <fullName evidence="1">Uncharacterized protein</fullName>
    </submittedName>
</protein>
<dbReference type="AlphaFoldDB" id="A0A5C7Y509"/>
<evidence type="ECO:0000313" key="2">
    <source>
        <dbReference type="Proteomes" id="UP000321797"/>
    </source>
</evidence>
<sequence length="70" mass="7844">MSMFTRPLVDLMVAEATARKAAVDRGDDPEHCPEVRELTGALALQRELGKRVDGPSVEHYDPTAYLRHRP</sequence>
<evidence type="ECO:0000313" key="1">
    <source>
        <dbReference type="EMBL" id="TXI56890.1"/>
    </source>
</evidence>
<dbReference type="EMBL" id="SSGD01000045">
    <property type="protein sequence ID" value="TXI56890.1"/>
    <property type="molecule type" value="Genomic_DNA"/>
</dbReference>
<accession>A0A5C7Y509</accession>
<reference evidence="1 2" key="1">
    <citation type="submission" date="2018-09" db="EMBL/GenBank/DDBJ databases">
        <title>Metagenome Assembled Genomes from an Advanced Water Purification Facility.</title>
        <authorList>
            <person name="Stamps B.W."/>
            <person name="Spear J.R."/>
        </authorList>
    </citation>
    <scope>NUCLEOTIDE SEQUENCE [LARGE SCALE GENOMIC DNA]</scope>
    <source>
        <strain evidence="1">Bin_29_2</strain>
    </source>
</reference>
<name>A0A5C7Y509_9MYCO</name>